<sequence length="39" mass="4055">MQPAVYRPEGTGRPSNGQMKCSIGCEARPNFAGAMGVGQ</sequence>
<accession>A0AB39C192</accession>
<organism evidence="1">
    <name type="scientific">Salmonella phage PMBT18</name>
    <dbReference type="NCBI Taxonomy" id="3229742"/>
    <lineage>
        <taxon>Viruses</taxon>
        <taxon>Duplodnaviria</taxon>
        <taxon>Heunggongvirae</taxon>
        <taxon>Uroviricota</taxon>
        <taxon>Caudoviricetes</taxon>
    </lineage>
</organism>
<protein>
    <submittedName>
        <fullName evidence="1">Uncharacterized protein</fullName>
    </submittedName>
</protein>
<dbReference type="EMBL" id="PP926505">
    <property type="protein sequence ID" value="XDJ00140.1"/>
    <property type="molecule type" value="Genomic_DNA"/>
</dbReference>
<reference evidence="1" key="1">
    <citation type="submission" date="2024-06" db="EMBL/GenBank/DDBJ databases">
        <title>This phage originates from the Bacteriophage catalogue of the Bacteriophage Competence Centre, Department of Microbiology und Biotechnology, Max Rubner-Institut, Kiel, Germany.</title>
        <authorList>
            <person name="Sprotte S."/>
            <person name="Brinks E."/>
            <person name="Hille F."/>
        </authorList>
    </citation>
    <scope>NUCLEOTIDE SEQUENCE</scope>
</reference>
<proteinExistence type="predicted"/>
<name>A0AB39C192_9CAUD</name>
<evidence type="ECO:0000313" key="1">
    <source>
        <dbReference type="EMBL" id="XDJ00140.1"/>
    </source>
</evidence>